<accession>X1CND3</accession>
<comment type="caution">
    <text evidence="1">The sequence shown here is derived from an EMBL/GenBank/DDBJ whole genome shotgun (WGS) entry which is preliminary data.</text>
</comment>
<sequence>AIQRAGIDLQNGKEVAKICNSLDIKFIHEGDSTRIYLAQEDVTDKNDLGPGGYCRKYSWQINGEI</sequence>
<gene>
    <name evidence="1" type="ORF">S01H4_28483</name>
</gene>
<dbReference type="AlphaFoldDB" id="X1CND3"/>
<name>X1CND3_9ZZZZ</name>
<organism evidence="1">
    <name type="scientific">marine sediment metagenome</name>
    <dbReference type="NCBI Taxonomy" id="412755"/>
    <lineage>
        <taxon>unclassified sequences</taxon>
        <taxon>metagenomes</taxon>
        <taxon>ecological metagenomes</taxon>
    </lineage>
</organism>
<reference evidence="1" key="1">
    <citation type="journal article" date="2014" name="Front. Microbiol.">
        <title>High frequency of phylogenetically diverse reductive dehalogenase-homologous genes in deep subseafloor sedimentary metagenomes.</title>
        <authorList>
            <person name="Kawai M."/>
            <person name="Futagami T."/>
            <person name="Toyoda A."/>
            <person name="Takaki Y."/>
            <person name="Nishi S."/>
            <person name="Hori S."/>
            <person name="Arai W."/>
            <person name="Tsubouchi T."/>
            <person name="Morono Y."/>
            <person name="Uchiyama I."/>
            <person name="Ito T."/>
            <person name="Fujiyama A."/>
            <person name="Inagaki F."/>
            <person name="Takami H."/>
        </authorList>
    </citation>
    <scope>NUCLEOTIDE SEQUENCE</scope>
    <source>
        <strain evidence="1">Expedition CK06-06</strain>
    </source>
</reference>
<evidence type="ECO:0000313" key="1">
    <source>
        <dbReference type="EMBL" id="GAG85761.1"/>
    </source>
</evidence>
<dbReference type="EMBL" id="BART01014177">
    <property type="protein sequence ID" value="GAG85761.1"/>
    <property type="molecule type" value="Genomic_DNA"/>
</dbReference>
<protein>
    <submittedName>
        <fullName evidence="1">Uncharacterized protein</fullName>
    </submittedName>
</protein>
<proteinExistence type="predicted"/>
<feature type="non-terminal residue" evidence="1">
    <location>
        <position position="1"/>
    </location>
</feature>